<dbReference type="Proteomes" id="UP000002247">
    <property type="component" value="Chromosome"/>
</dbReference>
<comment type="caution">
    <text evidence="13">Was originally thought to be a dihydrodipicolinate reductase (DHDPR), catalyzing the conversion of dihydrodipicolinate to tetrahydrodipicolinate. However, it was shown in E.coli that the substrate of the enzymatic reaction is not dihydrodipicolinate (DHDP) but in fact (2S,4S)-4-hydroxy-2,3,4,5-tetrahydrodipicolinic acid (HTPA), the product released by the DapA-catalyzed reaction.</text>
</comment>
<dbReference type="FunFam" id="3.30.360.10:FF:000009">
    <property type="entry name" value="4-hydroxy-tetrahydrodipicolinate reductase"/>
    <property type="match status" value="1"/>
</dbReference>
<dbReference type="PANTHER" id="PTHR20836:SF0">
    <property type="entry name" value="4-HYDROXY-TETRAHYDRODIPICOLINATE REDUCTASE 1, CHLOROPLASTIC-RELATED"/>
    <property type="match status" value="1"/>
</dbReference>
<dbReference type="KEGG" id="srt:Srot_1995"/>
<dbReference type="PROSITE" id="PS01298">
    <property type="entry name" value="DAPB"/>
    <property type="match status" value="1"/>
</dbReference>
<keyword evidence="2 13" id="KW-0963">Cytoplasm</keyword>
<dbReference type="Pfam" id="PF01113">
    <property type="entry name" value="DapB_N"/>
    <property type="match status" value="1"/>
</dbReference>
<dbReference type="eggNOG" id="COG0289">
    <property type="taxonomic scope" value="Bacteria"/>
</dbReference>
<dbReference type="InterPro" id="IPR000846">
    <property type="entry name" value="DapB_N"/>
</dbReference>
<keyword evidence="8 13" id="KW-0457">Lysine biosynthesis</keyword>
<evidence type="ECO:0000256" key="14">
    <source>
        <dbReference type="SAM" id="MobiDB-lite"/>
    </source>
</evidence>
<feature type="domain" description="Dihydrodipicolinate reductase N-terminal" evidence="15">
    <location>
        <begin position="11"/>
        <end position="114"/>
    </location>
</feature>
<comment type="pathway">
    <text evidence="9 13">Amino-acid biosynthesis; L-lysine biosynthesis via DAP pathway; (S)-tetrahydrodipicolinate from L-aspartate: step 4/4.</text>
</comment>
<dbReference type="InterPro" id="IPR036291">
    <property type="entry name" value="NAD(P)-bd_dom_sf"/>
</dbReference>
<keyword evidence="7 13" id="KW-0520">NAD</keyword>
<dbReference type="PIRSF" id="PIRSF000161">
    <property type="entry name" value="DHPR"/>
    <property type="match status" value="1"/>
</dbReference>
<feature type="active site" description="Proton donor" evidence="13">
    <location>
        <position position="145"/>
    </location>
</feature>
<dbReference type="NCBIfam" id="TIGR00036">
    <property type="entry name" value="dapB"/>
    <property type="match status" value="1"/>
</dbReference>
<dbReference type="GO" id="GO:0008839">
    <property type="term" value="F:4-hydroxy-tetrahydrodipicolinate reductase"/>
    <property type="evidence" value="ECO:0007669"/>
    <property type="project" value="UniProtKB-UniRule"/>
</dbReference>
<protein>
    <recommendedName>
        <fullName evidence="10 13">4-hydroxy-tetrahydrodipicolinate reductase</fullName>
        <shortName evidence="13">HTPA reductase</shortName>
        <ecNumber evidence="10 13">1.17.1.8</ecNumber>
    </recommendedName>
</protein>
<feature type="active site" description="Proton donor/acceptor" evidence="13">
    <location>
        <position position="141"/>
    </location>
</feature>
<dbReference type="RefSeq" id="WP_013138904.1">
    <property type="nucleotide sequence ID" value="NC_014168.1"/>
</dbReference>
<feature type="binding site" evidence="13">
    <location>
        <begin position="151"/>
        <end position="152"/>
    </location>
    <ligand>
        <name>(S)-2,3,4,5-tetrahydrodipicolinate</name>
        <dbReference type="ChEBI" id="CHEBI:16845"/>
    </ligand>
</feature>
<dbReference type="GO" id="GO:0009089">
    <property type="term" value="P:lysine biosynthetic process via diaminopimelate"/>
    <property type="evidence" value="ECO:0007669"/>
    <property type="project" value="UniProtKB-UniRule"/>
</dbReference>
<name>D6Z922_SEGRD</name>
<dbReference type="UniPathway" id="UPA00034">
    <property type="reaction ID" value="UER00018"/>
</dbReference>
<comment type="caution">
    <text evidence="13">Lacks conserved residue(s) required for the propagation of feature annotation.</text>
</comment>
<feature type="binding site" evidence="13">
    <location>
        <position position="43"/>
    </location>
    <ligand>
        <name>NADP(+)</name>
        <dbReference type="ChEBI" id="CHEBI:58349"/>
    </ligand>
</feature>
<evidence type="ECO:0000256" key="4">
    <source>
        <dbReference type="ARBA" id="ARBA00022857"/>
    </source>
</evidence>
<dbReference type="STRING" id="640132.Srot_1995"/>
<evidence type="ECO:0000313" key="17">
    <source>
        <dbReference type="EMBL" id="ADG98452.1"/>
    </source>
</evidence>
<evidence type="ECO:0000256" key="10">
    <source>
        <dbReference type="ARBA" id="ARBA00038983"/>
    </source>
</evidence>
<dbReference type="Pfam" id="PF05173">
    <property type="entry name" value="DapB_C"/>
    <property type="match status" value="1"/>
</dbReference>
<dbReference type="InterPro" id="IPR023940">
    <property type="entry name" value="DHDPR_bac"/>
</dbReference>
<evidence type="ECO:0000256" key="12">
    <source>
        <dbReference type="ARBA" id="ARBA00049396"/>
    </source>
</evidence>
<gene>
    <name evidence="13" type="primary">dapB</name>
    <name evidence="17" type="ordered locus">Srot_1995</name>
</gene>
<comment type="function">
    <text evidence="13">Catalyzes the conversion of 4-hydroxy-tetrahydrodipicolinate (HTPA) to tetrahydrodipicolinate.</text>
</comment>
<organism evidence="17 18">
    <name type="scientific">Segniliparus rotundus (strain ATCC BAA-972 / CDC 1076 / CIP 108378 / DSM 44985 / JCM 13578)</name>
    <dbReference type="NCBI Taxonomy" id="640132"/>
    <lineage>
        <taxon>Bacteria</taxon>
        <taxon>Bacillati</taxon>
        <taxon>Actinomycetota</taxon>
        <taxon>Actinomycetes</taxon>
        <taxon>Mycobacteriales</taxon>
        <taxon>Segniliparaceae</taxon>
        <taxon>Segniliparus</taxon>
    </lineage>
</organism>
<comment type="subcellular location">
    <subcellularLocation>
        <location evidence="13">Cytoplasm</location>
    </subcellularLocation>
</comment>
<feature type="region of interest" description="Disordered" evidence="14">
    <location>
        <begin position="165"/>
        <end position="187"/>
    </location>
</feature>
<dbReference type="CDD" id="cd02274">
    <property type="entry name" value="DHDPR_N"/>
    <property type="match status" value="1"/>
</dbReference>
<dbReference type="HAMAP" id="MF_00102">
    <property type="entry name" value="DapB"/>
    <property type="match status" value="1"/>
</dbReference>
<dbReference type="EC" id="1.17.1.8" evidence="10 13"/>
<dbReference type="SUPFAM" id="SSF51735">
    <property type="entry name" value="NAD(P)-binding Rossmann-fold domains"/>
    <property type="match status" value="1"/>
</dbReference>
<keyword evidence="6 13" id="KW-0560">Oxidoreductase</keyword>
<feature type="binding site" evidence="13">
    <location>
        <position position="42"/>
    </location>
    <ligand>
        <name>NAD(+)</name>
        <dbReference type="ChEBI" id="CHEBI:57540"/>
    </ligand>
</feature>
<keyword evidence="5 13" id="KW-0220">Diaminopimelate biosynthesis</keyword>
<evidence type="ECO:0000256" key="6">
    <source>
        <dbReference type="ARBA" id="ARBA00023002"/>
    </source>
</evidence>
<feature type="binding site" evidence="13">
    <location>
        <begin position="16"/>
        <end position="21"/>
    </location>
    <ligand>
        <name>NAD(+)</name>
        <dbReference type="ChEBI" id="CHEBI:57540"/>
    </ligand>
</feature>
<evidence type="ECO:0000256" key="3">
    <source>
        <dbReference type="ARBA" id="ARBA00022605"/>
    </source>
</evidence>
<dbReference type="InterPro" id="IPR022664">
    <property type="entry name" value="DapB_N_CS"/>
</dbReference>
<comment type="similarity">
    <text evidence="1 13">Belongs to the DapB family.</text>
</comment>
<dbReference type="HOGENOM" id="CLU_047479_0_1_11"/>
<evidence type="ECO:0000256" key="8">
    <source>
        <dbReference type="ARBA" id="ARBA00023154"/>
    </source>
</evidence>
<evidence type="ECO:0000259" key="16">
    <source>
        <dbReference type="Pfam" id="PF05173"/>
    </source>
</evidence>
<comment type="catalytic activity">
    <reaction evidence="11 13">
        <text>(S)-2,3,4,5-tetrahydrodipicolinate + NADP(+) + H2O = (2S,4S)-4-hydroxy-2,3,4,5-tetrahydrodipicolinate + NADPH + H(+)</text>
        <dbReference type="Rhea" id="RHEA:35331"/>
        <dbReference type="ChEBI" id="CHEBI:15377"/>
        <dbReference type="ChEBI" id="CHEBI:15378"/>
        <dbReference type="ChEBI" id="CHEBI:16845"/>
        <dbReference type="ChEBI" id="CHEBI:57783"/>
        <dbReference type="ChEBI" id="CHEBI:58349"/>
        <dbReference type="ChEBI" id="CHEBI:67139"/>
        <dbReference type="EC" id="1.17.1.8"/>
    </reaction>
</comment>
<comment type="catalytic activity">
    <reaction evidence="12 13">
        <text>(S)-2,3,4,5-tetrahydrodipicolinate + NAD(+) + H2O = (2S,4S)-4-hydroxy-2,3,4,5-tetrahydrodipicolinate + NADH + H(+)</text>
        <dbReference type="Rhea" id="RHEA:35323"/>
        <dbReference type="ChEBI" id="CHEBI:15377"/>
        <dbReference type="ChEBI" id="CHEBI:15378"/>
        <dbReference type="ChEBI" id="CHEBI:16845"/>
        <dbReference type="ChEBI" id="CHEBI:57540"/>
        <dbReference type="ChEBI" id="CHEBI:57945"/>
        <dbReference type="ChEBI" id="CHEBI:67139"/>
        <dbReference type="EC" id="1.17.1.8"/>
    </reaction>
</comment>
<evidence type="ECO:0000256" key="5">
    <source>
        <dbReference type="ARBA" id="ARBA00022915"/>
    </source>
</evidence>
<feature type="domain" description="Dihydrodipicolinate reductase C-terminal" evidence="16">
    <location>
        <begin position="117"/>
        <end position="244"/>
    </location>
</feature>
<evidence type="ECO:0000256" key="1">
    <source>
        <dbReference type="ARBA" id="ARBA00006642"/>
    </source>
</evidence>
<dbReference type="AlphaFoldDB" id="D6Z922"/>
<evidence type="ECO:0000259" key="15">
    <source>
        <dbReference type="Pfam" id="PF01113"/>
    </source>
</evidence>
<dbReference type="PANTHER" id="PTHR20836">
    <property type="entry name" value="DIHYDRODIPICOLINATE REDUCTASE"/>
    <property type="match status" value="1"/>
</dbReference>
<accession>D6Z922</accession>
<evidence type="ECO:0000256" key="9">
    <source>
        <dbReference type="ARBA" id="ARBA00037922"/>
    </source>
</evidence>
<evidence type="ECO:0000256" key="7">
    <source>
        <dbReference type="ARBA" id="ARBA00023027"/>
    </source>
</evidence>
<dbReference type="GO" id="GO:0016726">
    <property type="term" value="F:oxidoreductase activity, acting on CH or CH2 groups, NAD or NADP as acceptor"/>
    <property type="evidence" value="ECO:0007669"/>
    <property type="project" value="UniProtKB-UniRule"/>
</dbReference>
<sequence>MTHSTQSDTLRVGLLGALGRVGSTLVPILSQAPGVELVAALDKDDPLESLVEARAQVVVDFTHPDSALGNTLFSVAHGLHAVVGTSGLTPGHHDEIRDALARQPSVGVAVIPNFALGTVLAVHLAEQAARFFESVEVIEMHHPKKVDAPSGTATHTAQVIARRRAEAAVPPAPDATTHAVPGSRGADVDGVPVHSVRMSGYLAHEEILFGNPGETLVIRADCVDRAAYGPGVLAAAKAIPARPGLTLGLAPLLGL</sequence>
<dbReference type="EMBL" id="CP001958">
    <property type="protein sequence ID" value="ADG98452.1"/>
    <property type="molecule type" value="Genomic_DNA"/>
</dbReference>
<keyword evidence="3 13" id="KW-0028">Amino-acid biosynthesis</keyword>
<dbReference type="GO" id="GO:0050661">
    <property type="term" value="F:NADP binding"/>
    <property type="evidence" value="ECO:0007669"/>
    <property type="project" value="UniProtKB-UniRule"/>
</dbReference>
<reference evidence="17 18" key="1">
    <citation type="journal article" date="2010" name="Stand. Genomic Sci.">
        <title>Complete genome sequence of Segniliparus rotundus type strain (CDC 1076).</title>
        <authorList>
            <person name="Sikorski J."/>
            <person name="Lapidus A."/>
            <person name="Copeland A."/>
            <person name="Misra M."/>
            <person name="Glavina Del Rio T."/>
            <person name="Nolan M."/>
            <person name="Lucas S."/>
            <person name="Chen F."/>
            <person name="Tice H."/>
            <person name="Cheng J.F."/>
            <person name="Jando M."/>
            <person name="Schneider S."/>
            <person name="Bruce D."/>
            <person name="Goodwin L."/>
            <person name="Pitluck S."/>
            <person name="Liolios K."/>
            <person name="Mikhailova N."/>
            <person name="Pati A."/>
            <person name="Ivanova N."/>
            <person name="Mavromatis K."/>
            <person name="Chen A."/>
            <person name="Palaniappan K."/>
            <person name="Chertkov O."/>
            <person name="Land M."/>
            <person name="Hauser L."/>
            <person name="Chang Y.J."/>
            <person name="Jeffries C.D."/>
            <person name="Brettin T."/>
            <person name="Detter J.C."/>
            <person name="Han C."/>
            <person name="Rohde M."/>
            <person name="Goker M."/>
            <person name="Bristow J."/>
            <person name="Eisen J.A."/>
            <person name="Markowitz V."/>
            <person name="Hugenholtz P."/>
            <person name="Kyrpides N.C."/>
            <person name="Klenk H.P."/>
        </authorList>
    </citation>
    <scope>NUCLEOTIDE SEQUENCE [LARGE SCALE GENOMIC DNA]</scope>
    <source>
        <strain evidence="18">ATCC BAA-972 / CDC 1076 / CIP 108378 / DSM 44985 / JCM 13578</strain>
    </source>
</reference>
<dbReference type="GO" id="GO:0019877">
    <property type="term" value="P:diaminopimelate biosynthetic process"/>
    <property type="evidence" value="ECO:0007669"/>
    <property type="project" value="UniProtKB-UniRule"/>
</dbReference>
<evidence type="ECO:0000313" key="18">
    <source>
        <dbReference type="Proteomes" id="UP000002247"/>
    </source>
</evidence>
<evidence type="ECO:0000256" key="2">
    <source>
        <dbReference type="ARBA" id="ARBA00022490"/>
    </source>
</evidence>
<dbReference type="GO" id="GO:0051287">
    <property type="term" value="F:NAD binding"/>
    <property type="evidence" value="ECO:0007669"/>
    <property type="project" value="UniProtKB-UniRule"/>
</dbReference>
<keyword evidence="18" id="KW-1185">Reference proteome</keyword>
<comment type="subunit">
    <text evidence="13">Homotetramer.</text>
</comment>
<dbReference type="InterPro" id="IPR022663">
    <property type="entry name" value="DapB_C"/>
</dbReference>
<feature type="binding site" evidence="13">
    <location>
        <position position="142"/>
    </location>
    <ligand>
        <name>(S)-2,3,4,5-tetrahydrodipicolinate</name>
        <dbReference type="ChEBI" id="CHEBI:16845"/>
    </ligand>
</feature>
<feature type="binding site" evidence="13">
    <location>
        <begin position="84"/>
        <end position="86"/>
    </location>
    <ligand>
        <name>NAD(+)</name>
        <dbReference type="ChEBI" id="CHEBI:57540"/>
    </ligand>
</feature>
<proteinExistence type="inferred from homology"/>
<dbReference type="GO" id="GO:0005829">
    <property type="term" value="C:cytosol"/>
    <property type="evidence" value="ECO:0007669"/>
    <property type="project" value="TreeGrafter"/>
</dbReference>
<evidence type="ECO:0000256" key="13">
    <source>
        <dbReference type="HAMAP-Rule" id="MF_00102"/>
    </source>
</evidence>
<dbReference type="Gene3D" id="3.30.360.10">
    <property type="entry name" value="Dihydrodipicolinate Reductase, domain 2"/>
    <property type="match status" value="1"/>
</dbReference>
<evidence type="ECO:0000256" key="11">
    <source>
        <dbReference type="ARBA" id="ARBA00049080"/>
    </source>
</evidence>
<dbReference type="SUPFAM" id="SSF55347">
    <property type="entry name" value="Glyceraldehyde-3-phosphate dehydrogenase-like, C-terminal domain"/>
    <property type="match status" value="1"/>
</dbReference>
<dbReference type="Gene3D" id="3.40.50.720">
    <property type="entry name" value="NAD(P)-binding Rossmann-like Domain"/>
    <property type="match status" value="1"/>
</dbReference>
<keyword evidence="4 13" id="KW-0521">NADP</keyword>